<dbReference type="Pfam" id="PF14403">
    <property type="entry name" value="CP_ATPgrasp_2"/>
    <property type="match status" value="1"/>
</dbReference>
<dbReference type="InterPro" id="IPR016450">
    <property type="entry name" value="UCP005522"/>
</dbReference>
<dbReference type="Proteomes" id="UP000541969">
    <property type="component" value="Unassembled WGS sequence"/>
</dbReference>
<accession>A0A853CIR8</accession>
<feature type="domain" description="Circularly permuted ATP-grasp type 2" evidence="1">
    <location>
        <begin position="58"/>
        <end position="445"/>
    </location>
</feature>
<dbReference type="EC" id="6.3.-.-" evidence="2"/>
<proteinExistence type="predicted"/>
<dbReference type="Gene3D" id="3.30.1490.270">
    <property type="match status" value="1"/>
</dbReference>
<dbReference type="PIRSF" id="PIRSF005522">
    <property type="entry name" value="UCP005522"/>
    <property type="match status" value="1"/>
</dbReference>
<organism evidence="2 3">
    <name type="scientific">Petropleomorpha daqingensis</name>
    <dbReference type="NCBI Taxonomy" id="2026353"/>
    <lineage>
        <taxon>Bacteria</taxon>
        <taxon>Bacillati</taxon>
        <taxon>Actinomycetota</taxon>
        <taxon>Actinomycetes</taxon>
        <taxon>Geodermatophilales</taxon>
        <taxon>Geodermatophilaceae</taxon>
        <taxon>Petropleomorpha</taxon>
    </lineage>
</organism>
<sequence>MSDPFDAVVRPVLDKLGPDGLTAAAAALAAEGAGRGLVVAGWADGRQTSRAVPVDPVPHAIDAAEWASLAAGVEQRHRALNLFLADVYRAAGRRRGDPDRDPEVVRAGVLPAWAVASSPAREPEAVGFAWRDQPRATLAATDVARGPDGRWIVLADSLRVPAGIGYALAARDVVRTAVPELVPPVAVHDPSDAVPLLAGALAGAAPPQVRRAPQVAALSAGEADPAWFEHRVLADALGVPLVRAADLWPRPDGGIVAAVDGERVPVDVLFRRFDDAELAAHRTPGGAQLAALLAEGVRSGTLGLANVPGNGVADDRATYAVVPRMIRFYLGEEPLLRSVPTHVLADPVQWAEVRSRLHELVLTPVDAYGGGSSVVGPQATTDELAQLQAEVAAAPHRFVAAEPVVLPTVPTLVGGALVPRPVDLRVFSVAGASGTRVLPCPLTRVGPSPATRPTGAAIKPTWVLT</sequence>
<dbReference type="InterPro" id="IPR051680">
    <property type="entry name" value="ATP-dep_Glu-Cys_Ligase-2"/>
</dbReference>
<name>A0A853CIR8_9ACTN</name>
<dbReference type="PANTHER" id="PTHR34595:SF7">
    <property type="entry name" value="SLL1039 PROTEIN"/>
    <property type="match status" value="1"/>
</dbReference>
<keyword evidence="3" id="KW-1185">Reference proteome</keyword>
<dbReference type="PANTHER" id="PTHR34595">
    <property type="entry name" value="BLR5612 PROTEIN"/>
    <property type="match status" value="1"/>
</dbReference>
<comment type="caution">
    <text evidence="2">The sequence shown here is derived from an EMBL/GenBank/DDBJ whole genome shotgun (WGS) entry which is preliminary data.</text>
</comment>
<reference evidence="2 3" key="1">
    <citation type="submission" date="2020-07" db="EMBL/GenBank/DDBJ databases">
        <title>Sequencing the genomes of 1000 actinobacteria strains.</title>
        <authorList>
            <person name="Klenk H.-P."/>
        </authorList>
    </citation>
    <scope>NUCLEOTIDE SEQUENCE [LARGE SCALE GENOMIC DNA]</scope>
    <source>
        <strain evidence="2 3">DSM 104001</strain>
    </source>
</reference>
<evidence type="ECO:0000259" key="1">
    <source>
        <dbReference type="Pfam" id="PF14403"/>
    </source>
</evidence>
<dbReference type="RefSeq" id="WP_179717103.1">
    <property type="nucleotide sequence ID" value="NZ_JACBZT010000001.1"/>
</dbReference>
<protein>
    <submittedName>
        <fullName evidence="2">Carboxylate-amine ligase</fullName>
        <ecNumber evidence="2">6.3.-.-</ecNumber>
    </submittedName>
</protein>
<dbReference type="GO" id="GO:0016874">
    <property type="term" value="F:ligase activity"/>
    <property type="evidence" value="ECO:0007669"/>
    <property type="project" value="UniProtKB-KW"/>
</dbReference>
<dbReference type="Gene3D" id="3.40.50.11290">
    <property type="match status" value="1"/>
</dbReference>
<keyword evidence="2" id="KW-0436">Ligase</keyword>
<dbReference type="EMBL" id="JACBZT010000001">
    <property type="protein sequence ID" value="NYJ06178.1"/>
    <property type="molecule type" value="Genomic_DNA"/>
</dbReference>
<gene>
    <name evidence="2" type="ORF">GGQ55_002456</name>
</gene>
<dbReference type="InterPro" id="IPR025841">
    <property type="entry name" value="CP_ATPgrasp_2"/>
</dbReference>
<evidence type="ECO:0000313" key="2">
    <source>
        <dbReference type="EMBL" id="NYJ06178.1"/>
    </source>
</evidence>
<dbReference type="AlphaFoldDB" id="A0A853CIR8"/>
<evidence type="ECO:0000313" key="3">
    <source>
        <dbReference type="Proteomes" id="UP000541969"/>
    </source>
</evidence>
<dbReference type="SUPFAM" id="SSF56059">
    <property type="entry name" value="Glutathione synthetase ATP-binding domain-like"/>
    <property type="match status" value="1"/>
</dbReference>